<comment type="caution">
    <text evidence="1">The sequence shown here is derived from an EMBL/GenBank/DDBJ whole genome shotgun (WGS) entry which is preliminary data.</text>
</comment>
<gene>
    <name evidence="1" type="ORF">Gocc_2501</name>
</gene>
<dbReference type="EMBL" id="QQZY01000006">
    <property type="protein sequence ID" value="RDI73937.1"/>
    <property type="molecule type" value="Genomic_DNA"/>
</dbReference>
<dbReference type="SUPFAM" id="SSF51604">
    <property type="entry name" value="Enolase C-terminal domain-like"/>
    <property type="match status" value="1"/>
</dbReference>
<reference evidence="1 2" key="1">
    <citation type="submission" date="2018-07" db="EMBL/GenBank/DDBJ databases">
        <title>High-quality-draft genome sequence of Gaiella occulta.</title>
        <authorList>
            <person name="Severino R."/>
            <person name="Froufe H.J.C."/>
            <person name="Rainey F.A."/>
            <person name="Barroso C."/>
            <person name="Albuquerque L."/>
            <person name="Lobo-Da-Cunha A."/>
            <person name="Da Costa M.S."/>
            <person name="Egas C."/>
        </authorList>
    </citation>
    <scope>NUCLEOTIDE SEQUENCE [LARGE SCALE GENOMIC DNA]</scope>
    <source>
        <strain evidence="1 2">F2-233</strain>
    </source>
</reference>
<sequence length="314" mass="34041">MIRLAGAGEEGLGEDVTYDAGEHDRQQQRSCVLPLAGTWTLDSFSEHLGGQPLFDHEPAQHASLDYRRWGFESAALDLALRQAGRSLEDAVGRAPAALTFVVSMRLGTPATSERLHAWLALYPDLRFKLDATADWSAQLIAELAATGAVVAVDFKGRYRGTSVDTQPDPALYRLVAEGLPGAWLEDPALTPETEAVLEPHRERVTWDAIIHSVEDIDGLPWPPRTVNLKPSRFGSLQRLFAAYDHCAARGIDAYGGGQFELGCGRGQIQLLAALFHPGSPNDVAPGAFNLDPRPGLPTSPLALDPEPIGFRLRP</sequence>
<evidence type="ECO:0000313" key="2">
    <source>
        <dbReference type="Proteomes" id="UP000254134"/>
    </source>
</evidence>
<dbReference type="Gene3D" id="3.30.390.10">
    <property type="entry name" value="Enolase-like, N-terminal domain"/>
    <property type="match status" value="1"/>
</dbReference>
<name>A0A7M2YWT2_9ACTN</name>
<proteinExistence type="predicted"/>
<accession>A0A7M2YWT2</accession>
<protein>
    <recommendedName>
        <fullName evidence="3">Enolase C-terminal domain-like</fullName>
    </recommendedName>
</protein>
<dbReference type="Gene3D" id="3.20.20.120">
    <property type="entry name" value="Enolase-like C-terminal domain"/>
    <property type="match status" value="1"/>
</dbReference>
<evidence type="ECO:0008006" key="3">
    <source>
        <dbReference type="Google" id="ProtNLM"/>
    </source>
</evidence>
<dbReference type="Proteomes" id="UP000254134">
    <property type="component" value="Unassembled WGS sequence"/>
</dbReference>
<keyword evidence="2" id="KW-1185">Reference proteome</keyword>
<dbReference type="RefSeq" id="WP_220150606.1">
    <property type="nucleotide sequence ID" value="NZ_QQZY01000006.1"/>
</dbReference>
<dbReference type="InterPro" id="IPR036849">
    <property type="entry name" value="Enolase-like_C_sf"/>
</dbReference>
<organism evidence="1 2">
    <name type="scientific">Gaiella occulta</name>
    <dbReference type="NCBI Taxonomy" id="1002870"/>
    <lineage>
        <taxon>Bacteria</taxon>
        <taxon>Bacillati</taxon>
        <taxon>Actinomycetota</taxon>
        <taxon>Thermoleophilia</taxon>
        <taxon>Gaiellales</taxon>
        <taxon>Gaiellaceae</taxon>
        <taxon>Gaiella</taxon>
    </lineage>
</organism>
<dbReference type="InterPro" id="IPR029017">
    <property type="entry name" value="Enolase-like_N"/>
</dbReference>
<reference evidence="2" key="2">
    <citation type="journal article" date="2019" name="MicrobiologyOpen">
        <title>High-quality draft genome sequence of Gaiella occulta isolated from a 150 meter deep mineral water borehole and comparison with the genome sequences of other deep-branching lineages of the phylum Actinobacteria.</title>
        <authorList>
            <person name="Severino R."/>
            <person name="Froufe H.J.C."/>
            <person name="Barroso C."/>
            <person name="Albuquerque L."/>
            <person name="Lobo-da-Cunha A."/>
            <person name="da Costa M.S."/>
            <person name="Egas C."/>
        </authorList>
    </citation>
    <scope>NUCLEOTIDE SEQUENCE [LARGE SCALE GENOMIC DNA]</scope>
    <source>
        <strain evidence="2">F2-233</strain>
    </source>
</reference>
<evidence type="ECO:0000313" key="1">
    <source>
        <dbReference type="EMBL" id="RDI73937.1"/>
    </source>
</evidence>
<dbReference type="AlphaFoldDB" id="A0A7M2YWT2"/>